<accession>A0A379YP89</accession>
<sequence>MKNHLLATLLYLSPMYVSATMLISVITVPETVNGYFTARVVGGPSPGENNPCWAYGNLCRLSLYTIDELWLPAGRGGYVTADVEGYTSSKPPNSYPTLEEWWNSVRDKNRNGSDYLPAGLGDNPCVVLAAGISGEMIEGTIVSNCAKGIVQAKTCDVKPNNINVDLHAALGGTAPTVNVNNVTLTCTDEASVLIETNSRERIPLGGASDSYALLDWGAGFGKPKTVKAHRNVAEKLPLRVRGVSLDLLGAGQFTGSAIVNVSYN</sequence>
<proteinExistence type="predicted"/>
<organism evidence="1 2">
    <name type="scientific">Serratia quinivorans</name>
    <dbReference type="NCBI Taxonomy" id="137545"/>
    <lineage>
        <taxon>Bacteria</taxon>
        <taxon>Pseudomonadati</taxon>
        <taxon>Pseudomonadota</taxon>
        <taxon>Gammaproteobacteria</taxon>
        <taxon>Enterobacterales</taxon>
        <taxon>Yersiniaceae</taxon>
        <taxon>Serratia</taxon>
    </lineage>
</organism>
<protein>
    <submittedName>
        <fullName evidence="1">Uncharacterized protein</fullName>
    </submittedName>
</protein>
<name>A0A379YP89_9GAMM</name>
<dbReference type="EMBL" id="UGYN01000002">
    <property type="protein sequence ID" value="SUI48060.1"/>
    <property type="molecule type" value="Genomic_DNA"/>
</dbReference>
<dbReference type="AlphaFoldDB" id="A0A379YP89"/>
<gene>
    <name evidence="1" type="ORF">NCTC11544_00876</name>
</gene>
<dbReference type="Proteomes" id="UP000255529">
    <property type="component" value="Unassembled WGS sequence"/>
</dbReference>
<evidence type="ECO:0000313" key="2">
    <source>
        <dbReference type="Proteomes" id="UP000255529"/>
    </source>
</evidence>
<reference evidence="1 2" key="1">
    <citation type="submission" date="2018-06" db="EMBL/GenBank/DDBJ databases">
        <authorList>
            <consortium name="Pathogen Informatics"/>
            <person name="Doyle S."/>
        </authorList>
    </citation>
    <scope>NUCLEOTIDE SEQUENCE [LARGE SCALE GENOMIC DNA]</scope>
    <source>
        <strain evidence="1 2">NCTC11544</strain>
    </source>
</reference>
<dbReference type="RefSeq" id="WP_115183020.1">
    <property type="nucleotide sequence ID" value="NZ_CAMKUF010000002.1"/>
</dbReference>
<evidence type="ECO:0000313" key="1">
    <source>
        <dbReference type="EMBL" id="SUI48060.1"/>
    </source>
</evidence>